<dbReference type="Gene3D" id="3.40.50.300">
    <property type="entry name" value="P-loop containing nucleotide triphosphate hydrolases"/>
    <property type="match status" value="2"/>
</dbReference>
<keyword evidence="1" id="KW-0547">Nucleotide-binding</keyword>
<feature type="domain" description="AAA+ ATPase" evidence="4">
    <location>
        <begin position="549"/>
        <end position="715"/>
    </location>
</feature>
<evidence type="ECO:0000256" key="3">
    <source>
        <dbReference type="ARBA" id="ARBA00023186"/>
    </source>
</evidence>
<dbReference type="GO" id="GO:0005737">
    <property type="term" value="C:cytoplasm"/>
    <property type="evidence" value="ECO:0007669"/>
    <property type="project" value="TreeGrafter"/>
</dbReference>
<feature type="domain" description="AAA+ ATPase" evidence="4">
    <location>
        <begin position="239"/>
        <end position="386"/>
    </location>
</feature>
<dbReference type="CDD" id="cd19499">
    <property type="entry name" value="RecA-like_ClpB_Hsp104-like"/>
    <property type="match status" value="1"/>
</dbReference>
<dbReference type="Gene3D" id="1.10.8.60">
    <property type="match status" value="1"/>
</dbReference>
<proteinExistence type="predicted"/>
<organism evidence="5 6">
    <name type="scientific">Enhygromyxa salina</name>
    <dbReference type="NCBI Taxonomy" id="215803"/>
    <lineage>
        <taxon>Bacteria</taxon>
        <taxon>Pseudomonadati</taxon>
        <taxon>Myxococcota</taxon>
        <taxon>Polyangia</taxon>
        <taxon>Nannocystales</taxon>
        <taxon>Nannocystaceae</taxon>
        <taxon>Enhygromyxa</taxon>
    </lineage>
</organism>
<dbReference type="InterPro" id="IPR001270">
    <property type="entry name" value="ClpA/B"/>
</dbReference>
<keyword evidence="2" id="KW-0067">ATP-binding</keyword>
<dbReference type="InterPro" id="IPR050130">
    <property type="entry name" value="ClpA_ClpB"/>
</dbReference>
<gene>
    <name evidence="5" type="ORF">DB30_06250</name>
</gene>
<accession>A0A0C1ZUX1</accession>
<evidence type="ECO:0000313" key="6">
    <source>
        <dbReference type="Proteomes" id="UP000031599"/>
    </source>
</evidence>
<dbReference type="InterPro" id="IPR027417">
    <property type="entry name" value="P-loop_NTPase"/>
</dbReference>
<dbReference type="PRINTS" id="PR00300">
    <property type="entry name" value="CLPPROTEASEA"/>
</dbReference>
<name>A0A0C1ZUX1_9BACT</name>
<dbReference type="SUPFAM" id="SSF52540">
    <property type="entry name" value="P-loop containing nucleoside triphosphate hydrolases"/>
    <property type="match status" value="2"/>
</dbReference>
<dbReference type="Pfam" id="PF07724">
    <property type="entry name" value="AAA_2"/>
    <property type="match status" value="1"/>
</dbReference>
<sequence length="1256" mass="139363">MPVLDFSVTVFQRSLGNFTQWWSLGFGAREVCVSGRASSKLRDQFLSECRERVRRALPAELPSLQLVRGRRLHHVQLDLTIRSDDGRVRFTGRVPVIVEPRPLGPNTAIEIAYHPMRPHEWFPLNERHTLQDLANTVFQRRWSAAGLGSEQLEQLRRQGHELLKIVAFRAEPKSLLTQLPPRKGPEMAQIGARQRRPGTTLLGELGFDLTRKAVDDELSPGMVRAPYREQLRQLLCGSRKTPVLLIGPPGVGKSTLLQRAIIDLLEADGYGSHQNLDRVHHVWQIGGRRIIAGMSYLGQWEKRCIELLEETYAKRVLLWAEDLHAWGRIGESRQSDRSLSAFFRGPVARGELTLIGECTPEQYQQLQADASGFANLFTTIHIEPTDAATTMRMLVHQARELELSLGCGFDPRVFRSIYELSGSLYSGSAYPGKALELVRALGSQNRVSRERAASLALAEILMHAPTEPRGDQQGGEDAVRPKVGTPELIELLSERTGMPALLLAPELPLEAADVAKDFATQVMGQPQAVAVIRDLIVRIKAGLCDPARPYGVFLFTGPTGTGKTEMAKALAAYLFGDESRLVRLDMSEYNVPGAASRLIGDRYAPQGVLTSRVQAQPFCVVLLDEVEKADPSVLNLMLQLFDDGRLSDASGEVADFRHAVVIMTSNLGAGGGSSMGFGDVDRRAILIDIAKAVRDFFPPELFNRIDRVVEFRPLDERAALAIARKELAHLLGRRGLIERSSFVRTTDAVLDKIVREGFNARDGARSLKRWLEDNLGSLLVETLTRSRAASMRLLWIYEEPASDGSSATLRVHEEALREADPIPEDSRLGELLERPNAALLEQVPIALGFLRGLEHSPRLAQLSKTLATLLDAFNRDAASDHQRSGHQTDALYNLEVLRSEIHALRDALELHAAYDQRLSGQVEEPEGPHEGLGEQLEIDRFPAEQVRDHVGHATMVRRFDRRQFSPSLPLRERQAMLRAIAEVWFLERALERANDPRQHVVFLELSRIGDPRQRGRFATRETSLFAELAHAYASRGRGELEAYAGLPFAAPASDLTADRAPDQAVRDDVLASASSGLWTGRQLDSQFEQGFARLCSEDPELVVLQLVGPSVREFFAGESGCQVLETLGGGHEIVRVRVLDGEPRDDPAQLITRTLAQRQAFIHALEAGTELPKNPDAMLPIIRRFTLEEPRAGRPANIEVEDYPLSHVSSHTGAQLEPVLTLLWLMRVGLAISQDRERRITDAGLGAAKPPPEGSS</sequence>
<dbReference type="InterPro" id="IPR003959">
    <property type="entry name" value="ATPase_AAA_core"/>
</dbReference>
<dbReference type="RefSeq" id="WP_052552772.1">
    <property type="nucleotide sequence ID" value="NZ_JMCC02000064.1"/>
</dbReference>
<dbReference type="PANTHER" id="PTHR11638">
    <property type="entry name" value="ATP-DEPENDENT CLP PROTEASE"/>
    <property type="match status" value="1"/>
</dbReference>
<dbReference type="CDD" id="cd00009">
    <property type="entry name" value="AAA"/>
    <property type="match status" value="1"/>
</dbReference>
<dbReference type="EMBL" id="JMCC02000064">
    <property type="protein sequence ID" value="KIG14868.1"/>
    <property type="molecule type" value="Genomic_DNA"/>
</dbReference>
<dbReference type="GO" id="GO:0005524">
    <property type="term" value="F:ATP binding"/>
    <property type="evidence" value="ECO:0007669"/>
    <property type="project" value="UniProtKB-KW"/>
</dbReference>
<dbReference type="InterPro" id="IPR019489">
    <property type="entry name" value="Clp_ATPase_C"/>
</dbReference>
<evidence type="ECO:0000256" key="2">
    <source>
        <dbReference type="ARBA" id="ARBA00022840"/>
    </source>
</evidence>
<evidence type="ECO:0000256" key="1">
    <source>
        <dbReference type="ARBA" id="ARBA00022741"/>
    </source>
</evidence>
<reference evidence="5 6" key="1">
    <citation type="submission" date="2014-12" db="EMBL/GenBank/DDBJ databases">
        <title>Genome assembly of Enhygromyxa salina DSM 15201.</title>
        <authorList>
            <person name="Sharma G."/>
            <person name="Subramanian S."/>
        </authorList>
    </citation>
    <scope>NUCLEOTIDE SEQUENCE [LARGE SCALE GENOMIC DNA]</scope>
    <source>
        <strain evidence="5 6">DSM 15201</strain>
    </source>
</reference>
<evidence type="ECO:0000259" key="4">
    <source>
        <dbReference type="SMART" id="SM00382"/>
    </source>
</evidence>
<dbReference type="AlphaFoldDB" id="A0A0C1ZUX1"/>
<dbReference type="GO" id="GO:0016887">
    <property type="term" value="F:ATP hydrolysis activity"/>
    <property type="evidence" value="ECO:0007669"/>
    <property type="project" value="InterPro"/>
</dbReference>
<dbReference type="InterPro" id="IPR003593">
    <property type="entry name" value="AAA+_ATPase"/>
</dbReference>
<comment type="caution">
    <text evidence="5">The sequence shown here is derived from an EMBL/GenBank/DDBJ whole genome shotgun (WGS) entry which is preliminary data.</text>
</comment>
<dbReference type="SMART" id="SM00382">
    <property type="entry name" value="AAA"/>
    <property type="match status" value="2"/>
</dbReference>
<evidence type="ECO:0000313" key="5">
    <source>
        <dbReference type="EMBL" id="KIG14868.1"/>
    </source>
</evidence>
<dbReference type="PANTHER" id="PTHR11638:SF18">
    <property type="entry name" value="HEAT SHOCK PROTEIN 104"/>
    <property type="match status" value="1"/>
</dbReference>
<dbReference type="Pfam" id="PF10431">
    <property type="entry name" value="ClpB_D2-small"/>
    <property type="match status" value="1"/>
</dbReference>
<protein>
    <submittedName>
        <fullName evidence="5">ClpB protein</fullName>
    </submittedName>
</protein>
<dbReference type="GO" id="GO:0034605">
    <property type="term" value="P:cellular response to heat"/>
    <property type="evidence" value="ECO:0007669"/>
    <property type="project" value="TreeGrafter"/>
</dbReference>
<dbReference type="Proteomes" id="UP000031599">
    <property type="component" value="Unassembled WGS sequence"/>
</dbReference>
<keyword evidence="3" id="KW-0143">Chaperone</keyword>